<dbReference type="eggNOG" id="COG1028">
    <property type="taxonomic scope" value="Bacteria"/>
</dbReference>
<reference evidence="5 6" key="1">
    <citation type="submission" date="2014-06" db="EMBL/GenBank/DDBJ databases">
        <title>Whole Genome Sequences of Three Symbiotic Endozoicomonas Bacteria.</title>
        <authorList>
            <person name="Neave M.J."/>
            <person name="Apprill A."/>
            <person name="Voolstra C.R."/>
        </authorList>
    </citation>
    <scope>NUCLEOTIDE SEQUENCE [LARGE SCALE GENOMIC DNA]</scope>
    <source>
        <strain evidence="5 6">DSM 22380</strain>
    </source>
</reference>
<dbReference type="STRING" id="305900.GV64_10055"/>
<dbReference type="SMART" id="SM00822">
    <property type="entry name" value="PKS_KR"/>
    <property type="match status" value="1"/>
</dbReference>
<feature type="domain" description="Ketoreductase" evidence="4">
    <location>
        <begin position="7"/>
        <end position="186"/>
    </location>
</feature>
<keyword evidence="6" id="KW-1185">Reference proteome</keyword>
<dbReference type="Gene3D" id="3.40.50.720">
    <property type="entry name" value="NAD(P)-binding Rossmann-like Domain"/>
    <property type="match status" value="1"/>
</dbReference>
<name>A0A081KA68_9GAMM</name>
<dbReference type="RefSeq" id="WP_020585068.1">
    <property type="nucleotide sequence ID" value="NZ_JOJP01000001.1"/>
</dbReference>
<evidence type="ECO:0000259" key="4">
    <source>
        <dbReference type="SMART" id="SM00822"/>
    </source>
</evidence>
<dbReference type="GO" id="GO:0016491">
    <property type="term" value="F:oxidoreductase activity"/>
    <property type="evidence" value="ECO:0007669"/>
    <property type="project" value="UniProtKB-KW"/>
</dbReference>
<accession>A0A081KA68</accession>
<evidence type="ECO:0000313" key="6">
    <source>
        <dbReference type="Proteomes" id="UP000027997"/>
    </source>
</evidence>
<keyword evidence="2" id="KW-0560">Oxidoreductase</keyword>
<proteinExistence type="inferred from homology"/>
<dbReference type="InterPro" id="IPR002347">
    <property type="entry name" value="SDR_fam"/>
</dbReference>
<dbReference type="Proteomes" id="UP000027997">
    <property type="component" value="Unassembled WGS sequence"/>
</dbReference>
<dbReference type="InterPro" id="IPR036291">
    <property type="entry name" value="NAD(P)-bd_dom_sf"/>
</dbReference>
<dbReference type="Pfam" id="PF00106">
    <property type="entry name" value="adh_short"/>
    <property type="match status" value="1"/>
</dbReference>
<dbReference type="PANTHER" id="PTHR44196:SF1">
    <property type="entry name" value="DEHYDROGENASE_REDUCTASE SDR FAMILY MEMBER 7B"/>
    <property type="match status" value="1"/>
</dbReference>
<evidence type="ECO:0000256" key="1">
    <source>
        <dbReference type="ARBA" id="ARBA00006484"/>
    </source>
</evidence>
<dbReference type="FunFam" id="3.40.50.720:FF:000084">
    <property type="entry name" value="Short-chain dehydrogenase reductase"/>
    <property type="match status" value="1"/>
</dbReference>
<dbReference type="AlphaFoldDB" id="A0A081KA68"/>
<comment type="similarity">
    <text evidence="1 3">Belongs to the short-chain dehydrogenases/reductases (SDR) family.</text>
</comment>
<organism evidence="5 6">
    <name type="scientific">Endozoicomonas elysicola</name>
    <dbReference type="NCBI Taxonomy" id="305900"/>
    <lineage>
        <taxon>Bacteria</taxon>
        <taxon>Pseudomonadati</taxon>
        <taxon>Pseudomonadota</taxon>
        <taxon>Gammaproteobacteria</taxon>
        <taxon>Oceanospirillales</taxon>
        <taxon>Endozoicomonadaceae</taxon>
        <taxon>Endozoicomonas</taxon>
    </lineage>
</organism>
<gene>
    <name evidence="5" type="ORF">GV64_10055</name>
</gene>
<dbReference type="PRINTS" id="PR00081">
    <property type="entry name" value="GDHRDH"/>
</dbReference>
<dbReference type="InterPro" id="IPR057326">
    <property type="entry name" value="KR_dom"/>
</dbReference>
<evidence type="ECO:0000256" key="3">
    <source>
        <dbReference type="RuleBase" id="RU000363"/>
    </source>
</evidence>
<dbReference type="PRINTS" id="PR00080">
    <property type="entry name" value="SDRFAMILY"/>
</dbReference>
<dbReference type="EMBL" id="JOJP01000001">
    <property type="protein sequence ID" value="KEI71044.1"/>
    <property type="molecule type" value="Genomic_DNA"/>
</dbReference>
<comment type="caution">
    <text evidence="5">The sequence shown here is derived from an EMBL/GenBank/DDBJ whole genome shotgun (WGS) entry which is preliminary data.</text>
</comment>
<evidence type="ECO:0000313" key="5">
    <source>
        <dbReference type="EMBL" id="KEI71044.1"/>
    </source>
</evidence>
<dbReference type="GO" id="GO:0016020">
    <property type="term" value="C:membrane"/>
    <property type="evidence" value="ECO:0007669"/>
    <property type="project" value="TreeGrafter"/>
</dbReference>
<dbReference type="SUPFAM" id="SSF51735">
    <property type="entry name" value="NAD(P)-binding Rossmann-fold domains"/>
    <property type="match status" value="1"/>
</dbReference>
<dbReference type="PANTHER" id="PTHR44196">
    <property type="entry name" value="DEHYDROGENASE/REDUCTASE SDR FAMILY MEMBER 7B"/>
    <property type="match status" value="1"/>
</dbReference>
<protein>
    <recommendedName>
        <fullName evidence="4">Ketoreductase domain-containing protein</fullName>
    </recommendedName>
</protein>
<evidence type="ECO:0000256" key="2">
    <source>
        <dbReference type="ARBA" id="ARBA00023002"/>
    </source>
</evidence>
<sequence>MNNFNNKVAVITGAGGGIGREVALQLAKEGCHLALGDISQQGLDETAKLLEPYGVKVSCHIVDVTDRKRMEALPEEVIEVHGAVNLLVNNAGITLQSSFSDLSIEHWELVIGINLWGVIYGTKAFLPYLKEQGKKGLDNAHIINMSSLAGFIGMPNQSSYCATKSAVRAISETLWAELHMDNIGVTSVHPGAIKTNILNAHLDKAGNPANAAAINRKVDKFAMDTDKAVAKMLNAVRKNKQRVVIGTDSHLVEKFKRLLPSAIHKPFAKMFAKEQLARTS</sequence>